<gene>
    <name evidence="1" type="ORF">SAMN04489726_4916</name>
</gene>
<name>A0A1G9YNM5_ALLAB</name>
<accession>A0A1G9YNM5</accession>
<evidence type="ECO:0008006" key="3">
    <source>
        <dbReference type="Google" id="ProtNLM"/>
    </source>
</evidence>
<organism evidence="1 2">
    <name type="scientific">Allokutzneria albata</name>
    <name type="common">Kibdelosporangium albatum</name>
    <dbReference type="NCBI Taxonomy" id="211114"/>
    <lineage>
        <taxon>Bacteria</taxon>
        <taxon>Bacillati</taxon>
        <taxon>Actinomycetota</taxon>
        <taxon>Actinomycetes</taxon>
        <taxon>Pseudonocardiales</taxon>
        <taxon>Pseudonocardiaceae</taxon>
        <taxon>Allokutzneria</taxon>
    </lineage>
</organism>
<dbReference type="RefSeq" id="WP_030427618.1">
    <property type="nucleotide sequence ID" value="NZ_JOEF01000002.1"/>
</dbReference>
<dbReference type="OrthoDB" id="3631719at2"/>
<sequence>MPFPAREPTFLPLTVAAARTAADSQVGPPERASARVVQRRAEEANAAAAECWSALLGGCVSAARLGLPARLRALSEATSVYVGDSWWLGDGSAHRRRVTAAEDRIGEALFEGDGAEFAEAFIGYDQAVATAMVRVQSRLGSPTA</sequence>
<dbReference type="AlphaFoldDB" id="A0A1G9YNM5"/>
<dbReference type="Proteomes" id="UP000183376">
    <property type="component" value="Chromosome I"/>
</dbReference>
<dbReference type="eggNOG" id="ENOG5033YFG">
    <property type="taxonomic scope" value="Bacteria"/>
</dbReference>
<reference evidence="1 2" key="1">
    <citation type="submission" date="2016-10" db="EMBL/GenBank/DDBJ databases">
        <authorList>
            <person name="de Groot N.N."/>
        </authorList>
    </citation>
    <scope>NUCLEOTIDE SEQUENCE [LARGE SCALE GENOMIC DNA]</scope>
    <source>
        <strain evidence="1 2">DSM 44149</strain>
    </source>
</reference>
<dbReference type="STRING" id="211114.SAMN04489726_4916"/>
<evidence type="ECO:0000313" key="2">
    <source>
        <dbReference type="Proteomes" id="UP000183376"/>
    </source>
</evidence>
<evidence type="ECO:0000313" key="1">
    <source>
        <dbReference type="EMBL" id="SDN10073.1"/>
    </source>
</evidence>
<proteinExistence type="predicted"/>
<dbReference type="EMBL" id="LT629701">
    <property type="protein sequence ID" value="SDN10073.1"/>
    <property type="molecule type" value="Genomic_DNA"/>
</dbReference>
<keyword evidence="2" id="KW-1185">Reference proteome</keyword>
<protein>
    <recommendedName>
        <fullName evidence="3">SAV-6107-like HEPN domain-containing protein</fullName>
    </recommendedName>
</protein>